<dbReference type="AlphaFoldDB" id="A0AAQ3MZK2"/>
<evidence type="ECO:0000313" key="2">
    <source>
        <dbReference type="Proteomes" id="UP001374535"/>
    </source>
</evidence>
<feature type="non-terminal residue" evidence="1">
    <location>
        <position position="1"/>
    </location>
</feature>
<gene>
    <name evidence="1" type="ORF">V8G54_025975</name>
</gene>
<accession>A0AAQ3MZK2</accession>
<proteinExistence type="predicted"/>
<evidence type="ECO:0000313" key="1">
    <source>
        <dbReference type="EMBL" id="WVY99905.1"/>
    </source>
</evidence>
<reference evidence="1 2" key="1">
    <citation type="journal article" date="2023" name="Life. Sci Alliance">
        <title>Evolutionary insights into 3D genome organization and epigenetic landscape of Vigna mungo.</title>
        <authorList>
            <person name="Junaid A."/>
            <person name="Singh B."/>
            <person name="Bhatia S."/>
        </authorList>
    </citation>
    <scope>NUCLEOTIDE SEQUENCE [LARGE SCALE GENOMIC DNA]</scope>
    <source>
        <strain evidence="1">Urdbean</strain>
    </source>
</reference>
<sequence length="106" mass="12240">VYICRKQIYKLSNIHRICKFSSSLYESFQKGKCHPQTTETQVRHYNPASEYERTHFAPRLIKGSHLLLVLFQIVTSTPALRRLWAIGEPMIPMPRKPTRDGGSVIA</sequence>
<dbReference type="EMBL" id="CP144693">
    <property type="protein sequence ID" value="WVY99905.1"/>
    <property type="molecule type" value="Genomic_DNA"/>
</dbReference>
<keyword evidence="2" id="KW-1185">Reference proteome</keyword>
<name>A0AAQ3MZK2_VIGMU</name>
<organism evidence="1 2">
    <name type="scientific">Vigna mungo</name>
    <name type="common">Black gram</name>
    <name type="synonym">Phaseolus mungo</name>
    <dbReference type="NCBI Taxonomy" id="3915"/>
    <lineage>
        <taxon>Eukaryota</taxon>
        <taxon>Viridiplantae</taxon>
        <taxon>Streptophyta</taxon>
        <taxon>Embryophyta</taxon>
        <taxon>Tracheophyta</taxon>
        <taxon>Spermatophyta</taxon>
        <taxon>Magnoliopsida</taxon>
        <taxon>eudicotyledons</taxon>
        <taxon>Gunneridae</taxon>
        <taxon>Pentapetalae</taxon>
        <taxon>rosids</taxon>
        <taxon>fabids</taxon>
        <taxon>Fabales</taxon>
        <taxon>Fabaceae</taxon>
        <taxon>Papilionoideae</taxon>
        <taxon>50 kb inversion clade</taxon>
        <taxon>NPAAA clade</taxon>
        <taxon>indigoferoid/millettioid clade</taxon>
        <taxon>Phaseoleae</taxon>
        <taxon>Vigna</taxon>
    </lineage>
</organism>
<dbReference type="Proteomes" id="UP001374535">
    <property type="component" value="Chromosome 8"/>
</dbReference>
<protein>
    <submittedName>
        <fullName evidence="1">Uncharacterized protein</fullName>
    </submittedName>
</protein>